<name>A0A194AFJ6_9BACT</name>
<protein>
    <recommendedName>
        <fullName evidence="4">Tetratricopeptide repeat protein</fullName>
    </recommendedName>
</protein>
<comment type="caution">
    <text evidence="2">The sequence shown here is derived from an EMBL/GenBank/DDBJ whole genome shotgun (WGS) entry which is preliminary data.</text>
</comment>
<sequence length="352" mass="39088">MQDKIRFYEEMMALEPGSKLFFPFAKMLMDGGRYEHARSVLEQGLNAHPEFMEARLLLLDVLHHLGLGDEANQQGQKIIRLLGRYQGFWTSWENSLEVDNDRDLLLALRFVRSALQGNPLRWVDILDRGCSQLLQGLAAAGGPDREKDPCSDRDFRDAGKSLQGATQENGLQEVPASPGLTDDPAEARDTEVVEGEIDVPGQKGISEGDTAHWEPCDLEEATSLVDSEPSGDPAACFAKDEPANDQDADEVEAISIDPDVRTKTMADLLMKQEEYSQALEIYQELWKSCPPGQDRHELEQAMNEARQRLAQGHEETGILDSVPSDPLAGQETDEVVKTLSALADRLDERSKS</sequence>
<dbReference type="RefSeq" id="WP_069857365.1">
    <property type="nucleotide sequence ID" value="NZ_BDFE01000008.1"/>
</dbReference>
<reference evidence="3" key="1">
    <citation type="submission" date="2016-06" db="EMBL/GenBank/DDBJ databases">
        <title>Draft genome sequence of Desulfoplanes formicivorans strain Pf12B.</title>
        <authorList>
            <person name="Watanabe M."/>
            <person name="Kojima H."/>
            <person name="Fukui M."/>
        </authorList>
    </citation>
    <scope>NUCLEOTIDE SEQUENCE [LARGE SCALE GENOMIC DNA]</scope>
    <source>
        <strain evidence="3">Pf12B</strain>
    </source>
</reference>
<feature type="region of interest" description="Disordered" evidence="1">
    <location>
        <begin position="138"/>
        <end position="210"/>
    </location>
</feature>
<feature type="region of interest" description="Disordered" evidence="1">
    <location>
        <begin position="222"/>
        <end position="248"/>
    </location>
</feature>
<proteinExistence type="predicted"/>
<feature type="compositionally biased region" description="Basic and acidic residues" evidence="1">
    <location>
        <begin position="143"/>
        <end position="159"/>
    </location>
</feature>
<organism evidence="2 3">
    <name type="scientific">Desulfoplanes formicivorans</name>
    <dbReference type="NCBI Taxonomy" id="1592317"/>
    <lineage>
        <taxon>Bacteria</taxon>
        <taxon>Pseudomonadati</taxon>
        <taxon>Thermodesulfobacteriota</taxon>
        <taxon>Desulfovibrionia</taxon>
        <taxon>Desulfovibrionales</taxon>
        <taxon>Desulfoplanaceae</taxon>
        <taxon>Desulfoplanes</taxon>
    </lineage>
</organism>
<dbReference type="EMBL" id="BDFE01000008">
    <property type="protein sequence ID" value="GAU07861.1"/>
    <property type="molecule type" value="Genomic_DNA"/>
</dbReference>
<dbReference type="Gene3D" id="1.25.40.10">
    <property type="entry name" value="Tetratricopeptide repeat domain"/>
    <property type="match status" value="1"/>
</dbReference>
<dbReference type="Proteomes" id="UP000095200">
    <property type="component" value="Unassembled WGS sequence"/>
</dbReference>
<evidence type="ECO:0000313" key="2">
    <source>
        <dbReference type="EMBL" id="GAU07861.1"/>
    </source>
</evidence>
<dbReference type="AlphaFoldDB" id="A0A194AFJ6"/>
<evidence type="ECO:0000256" key="1">
    <source>
        <dbReference type="SAM" id="MobiDB-lite"/>
    </source>
</evidence>
<evidence type="ECO:0000313" key="3">
    <source>
        <dbReference type="Proteomes" id="UP000095200"/>
    </source>
</evidence>
<evidence type="ECO:0008006" key="4">
    <source>
        <dbReference type="Google" id="ProtNLM"/>
    </source>
</evidence>
<dbReference type="STRING" id="1592317.DPF_0560"/>
<dbReference type="SUPFAM" id="SSF48452">
    <property type="entry name" value="TPR-like"/>
    <property type="match status" value="1"/>
</dbReference>
<dbReference type="InterPro" id="IPR011990">
    <property type="entry name" value="TPR-like_helical_dom_sf"/>
</dbReference>
<keyword evidence="3" id="KW-1185">Reference proteome</keyword>
<gene>
    <name evidence="2" type="ORF">DPF_0560</name>
</gene>
<accession>A0A194AFJ6</accession>
<dbReference type="OrthoDB" id="5471982at2"/>